<organism evidence="3 4">
    <name type="scientific">Monilinia laxa</name>
    <name type="common">Brown rot fungus</name>
    <name type="synonym">Sclerotinia laxa</name>
    <dbReference type="NCBI Taxonomy" id="61186"/>
    <lineage>
        <taxon>Eukaryota</taxon>
        <taxon>Fungi</taxon>
        <taxon>Dikarya</taxon>
        <taxon>Ascomycota</taxon>
        <taxon>Pezizomycotina</taxon>
        <taxon>Leotiomycetes</taxon>
        <taxon>Helotiales</taxon>
        <taxon>Sclerotiniaceae</taxon>
        <taxon>Monilinia</taxon>
    </lineage>
</organism>
<proteinExistence type="predicted"/>
<dbReference type="OrthoDB" id="3548212at2759"/>
<accession>A0A5N6K7I7</accession>
<feature type="coiled-coil region" evidence="1">
    <location>
        <begin position="37"/>
        <end position="64"/>
    </location>
</feature>
<keyword evidence="1" id="KW-0175">Coiled coil</keyword>
<name>A0A5N6K7I7_MONLA</name>
<evidence type="ECO:0000313" key="4">
    <source>
        <dbReference type="Proteomes" id="UP000326757"/>
    </source>
</evidence>
<keyword evidence="4" id="KW-1185">Reference proteome</keyword>
<evidence type="ECO:0000256" key="2">
    <source>
        <dbReference type="SAM" id="MobiDB-lite"/>
    </source>
</evidence>
<evidence type="ECO:0000313" key="3">
    <source>
        <dbReference type="EMBL" id="KAB8298683.1"/>
    </source>
</evidence>
<evidence type="ECO:0000256" key="1">
    <source>
        <dbReference type="SAM" id="Coils"/>
    </source>
</evidence>
<dbReference type="AlphaFoldDB" id="A0A5N6K7I7"/>
<dbReference type="EMBL" id="VIGI01000006">
    <property type="protein sequence ID" value="KAB8298683.1"/>
    <property type="molecule type" value="Genomic_DNA"/>
</dbReference>
<dbReference type="Proteomes" id="UP000326757">
    <property type="component" value="Unassembled WGS sequence"/>
</dbReference>
<sequence>MEIRQSPTNQPSSPAQSTILPRTSKNKIPTKDLTTIIQEQEANIHELNLRLSKMEQRTKDIENSLMRVDAMNHRTEFLDDEVEVWVDESIDTVKIPLKKHQRSVDVLGKQENMYRALGINPVGNGL</sequence>
<comment type="caution">
    <text evidence="3">The sequence shown here is derived from an EMBL/GenBank/DDBJ whole genome shotgun (WGS) entry which is preliminary data.</text>
</comment>
<reference evidence="3 4" key="1">
    <citation type="submission" date="2019-06" db="EMBL/GenBank/DDBJ databases">
        <title>Genome Sequence of the Brown Rot Fungal Pathogen Monilinia laxa.</title>
        <authorList>
            <person name="De Miccolis Angelini R.M."/>
            <person name="Landi L."/>
            <person name="Abate D."/>
            <person name="Pollastro S."/>
            <person name="Romanazzi G."/>
            <person name="Faretra F."/>
        </authorList>
    </citation>
    <scope>NUCLEOTIDE SEQUENCE [LARGE SCALE GENOMIC DNA]</scope>
    <source>
        <strain evidence="3 4">Mlax316</strain>
    </source>
</reference>
<gene>
    <name evidence="3" type="ORF">EYC80_000860</name>
</gene>
<protein>
    <submittedName>
        <fullName evidence="3">Uncharacterized protein</fullName>
    </submittedName>
</protein>
<feature type="region of interest" description="Disordered" evidence="2">
    <location>
        <begin position="1"/>
        <end position="27"/>
    </location>
</feature>